<evidence type="ECO:0000313" key="4">
    <source>
        <dbReference type="Proteomes" id="UP000472260"/>
    </source>
</evidence>
<dbReference type="PANTHER" id="PTHR24252">
    <property type="entry name" value="ACROSIN-RELATED"/>
    <property type="match status" value="1"/>
</dbReference>
<dbReference type="AlphaFoldDB" id="A0A671RZ12"/>
<dbReference type="PANTHER" id="PTHR24252:SF8">
    <property type="entry name" value="ACROSIN"/>
    <property type="match status" value="1"/>
</dbReference>
<proteinExistence type="predicted"/>
<dbReference type="Pfam" id="PF00089">
    <property type="entry name" value="Trypsin"/>
    <property type="match status" value="1"/>
</dbReference>
<dbReference type="InterPro" id="IPR001254">
    <property type="entry name" value="Trypsin_dom"/>
</dbReference>
<dbReference type="PROSITE" id="PS00134">
    <property type="entry name" value="TRYPSIN_HIS"/>
    <property type="match status" value="1"/>
</dbReference>
<feature type="domain" description="Peptidase S1" evidence="2">
    <location>
        <begin position="37"/>
        <end position="94"/>
    </location>
</feature>
<dbReference type="SUPFAM" id="SSF50494">
    <property type="entry name" value="Trypsin-like serine proteases"/>
    <property type="match status" value="1"/>
</dbReference>
<protein>
    <recommendedName>
        <fullName evidence="2">Peptidase S1 domain-containing protein</fullName>
    </recommendedName>
</protein>
<dbReference type="Gene3D" id="2.40.10.10">
    <property type="entry name" value="Trypsin-like serine proteases"/>
    <property type="match status" value="1"/>
</dbReference>
<keyword evidence="4" id="KW-1185">Reference proteome</keyword>
<reference evidence="3" key="2">
    <citation type="submission" date="2025-09" db="UniProtKB">
        <authorList>
            <consortium name="Ensembl"/>
        </authorList>
    </citation>
    <scope>IDENTIFICATION</scope>
</reference>
<evidence type="ECO:0000256" key="1">
    <source>
        <dbReference type="ARBA" id="ARBA00023157"/>
    </source>
</evidence>
<dbReference type="Ensembl" id="ENSSANT00000094788.1">
    <property type="protein sequence ID" value="ENSSANP00000089223.1"/>
    <property type="gene ID" value="ENSSANG00000044183.1"/>
</dbReference>
<evidence type="ECO:0000259" key="2">
    <source>
        <dbReference type="PROSITE" id="PS50240"/>
    </source>
</evidence>
<keyword evidence="1" id="KW-1015">Disulfide bond</keyword>
<accession>A0A671RZ12</accession>
<name>A0A671RZ12_9TELE</name>
<dbReference type="GO" id="GO:0004252">
    <property type="term" value="F:serine-type endopeptidase activity"/>
    <property type="evidence" value="ECO:0007669"/>
    <property type="project" value="InterPro"/>
</dbReference>
<dbReference type="InterPro" id="IPR043504">
    <property type="entry name" value="Peptidase_S1_PA_chymotrypsin"/>
</dbReference>
<dbReference type="InterPro" id="IPR009003">
    <property type="entry name" value="Peptidase_S1_PA"/>
</dbReference>
<sequence length="94" mass="10272">VIRQMASRDWRNEYIKGIAHLSVSLIVCGQAPLNTCIVGGVDASEGSWLRQVSLHTSGRHFCGGSLINNEWVLTAAHCLPGYDSPKYTNALVLF</sequence>
<reference evidence="3" key="1">
    <citation type="submission" date="2025-08" db="UniProtKB">
        <authorList>
            <consortium name="Ensembl"/>
        </authorList>
    </citation>
    <scope>IDENTIFICATION</scope>
</reference>
<dbReference type="PROSITE" id="PS50240">
    <property type="entry name" value="TRYPSIN_DOM"/>
    <property type="match status" value="1"/>
</dbReference>
<dbReference type="GO" id="GO:0006508">
    <property type="term" value="P:proteolysis"/>
    <property type="evidence" value="ECO:0007669"/>
    <property type="project" value="InterPro"/>
</dbReference>
<organism evidence="3 4">
    <name type="scientific">Sinocyclocheilus anshuiensis</name>
    <dbReference type="NCBI Taxonomy" id="1608454"/>
    <lineage>
        <taxon>Eukaryota</taxon>
        <taxon>Metazoa</taxon>
        <taxon>Chordata</taxon>
        <taxon>Craniata</taxon>
        <taxon>Vertebrata</taxon>
        <taxon>Euteleostomi</taxon>
        <taxon>Actinopterygii</taxon>
        <taxon>Neopterygii</taxon>
        <taxon>Teleostei</taxon>
        <taxon>Ostariophysi</taxon>
        <taxon>Cypriniformes</taxon>
        <taxon>Cyprinidae</taxon>
        <taxon>Cyprininae</taxon>
        <taxon>Sinocyclocheilus</taxon>
    </lineage>
</organism>
<dbReference type="Proteomes" id="UP000472260">
    <property type="component" value="Unassembled WGS sequence"/>
</dbReference>
<evidence type="ECO:0000313" key="3">
    <source>
        <dbReference type="Ensembl" id="ENSSANP00000089223.1"/>
    </source>
</evidence>
<dbReference type="InterPro" id="IPR018114">
    <property type="entry name" value="TRYPSIN_HIS"/>
</dbReference>